<gene>
    <name evidence="1" type="ORF">J5U18_06015</name>
</gene>
<dbReference type="Proteomes" id="UP000679691">
    <property type="component" value="Unassembled WGS sequence"/>
</dbReference>
<organism evidence="1 2">
    <name type="scientific">Rhinopithecimicrobium faecis</name>
    <dbReference type="NCBI Taxonomy" id="2820698"/>
    <lineage>
        <taxon>Bacteria</taxon>
        <taxon>Pseudomonadati</taxon>
        <taxon>Bacteroidota</taxon>
        <taxon>Sphingobacteriia</taxon>
        <taxon>Sphingobacteriales</taxon>
        <taxon>Sphingobacteriaceae</taxon>
        <taxon>Rhinopithecimicrobium</taxon>
    </lineage>
</organism>
<sequence>MARVWIYQANRILSEGEVNYINTKLVDFLADWNAHGAALTATAEVRYQLFVILTVDESKTPPSGCSIDKSVYIMKAIEEALNIQLFDRFQLAYRTVEGDLRVADRASFEALIKQGLISADTIVFNNLVADTAALATQWEVPFNRSWHQQVFG</sequence>
<accession>A0A8T4H8A4</accession>
<proteinExistence type="predicted"/>
<dbReference type="EMBL" id="JAGKSB010000005">
    <property type="protein sequence ID" value="MBP3943119.1"/>
    <property type="molecule type" value="Genomic_DNA"/>
</dbReference>
<reference evidence="1" key="1">
    <citation type="submission" date="2021-03" db="EMBL/GenBank/DDBJ databases">
        <authorList>
            <person name="Lu T."/>
            <person name="Wang Q."/>
            <person name="Han X."/>
        </authorList>
    </citation>
    <scope>NUCLEOTIDE SEQUENCE</scope>
    <source>
        <strain evidence="1">WQ 2009</strain>
    </source>
</reference>
<evidence type="ECO:0000313" key="2">
    <source>
        <dbReference type="Proteomes" id="UP000679691"/>
    </source>
</evidence>
<comment type="caution">
    <text evidence="1">The sequence shown here is derived from an EMBL/GenBank/DDBJ whole genome shotgun (WGS) entry which is preliminary data.</text>
</comment>
<dbReference type="RefSeq" id="WP_353546606.1">
    <property type="nucleotide sequence ID" value="NZ_JAGKSB010000005.1"/>
</dbReference>
<protein>
    <submittedName>
        <fullName evidence="1">ABC transporter ATPase</fullName>
    </submittedName>
</protein>
<evidence type="ECO:0000313" key="1">
    <source>
        <dbReference type="EMBL" id="MBP3943119.1"/>
    </source>
</evidence>
<name>A0A8T4H8A4_9SPHI</name>
<keyword evidence="2" id="KW-1185">Reference proteome</keyword>
<dbReference type="AlphaFoldDB" id="A0A8T4H8A4"/>